<evidence type="ECO:0000313" key="1">
    <source>
        <dbReference type="EMBL" id="OSY48334.1"/>
    </source>
</evidence>
<dbReference type="InterPro" id="IPR023393">
    <property type="entry name" value="START-like_dom_sf"/>
</dbReference>
<dbReference type="KEGG" id="spla:CP981_34480"/>
<evidence type="ECO:0000313" key="2">
    <source>
        <dbReference type="EMBL" id="QEV56035.1"/>
    </source>
</evidence>
<evidence type="ECO:0000313" key="4">
    <source>
        <dbReference type="Proteomes" id="UP000325458"/>
    </source>
</evidence>
<reference evidence="1 3" key="1">
    <citation type="submission" date="2016-09" db="EMBL/GenBank/DDBJ databases">
        <title>Streptomyces platensis DSM40041, a candidate organism with high potential of specific P450 cytochromes.</title>
        <authorList>
            <person name="Grumaz C."/>
            <person name="Vainshtein Y."/>
            <person name="Kirstahler P."/>
            <person name="Sohn K."/>
        </authorList>
    </citation>
    <scope>NUCLEOTIDE SEQUENCE [LARGE SCALE GENOMIC DNA]</scope>
    <source>
        <strain evidence="1 3">DSM 40041</strain>
    </source>
</reference>
<dbReference type="Proteomes" id="UP000194225">
    <property type="component" value="Unassembled WGS sequence"/>
</dbReference>
<organism evidence="2 4">
    <name type="scientific">Streptomyces platensis</name>
    <dbReference type="NCBI Taxonomy" id="58346"/>
    <lineage>
        <taxon>Bacteria</taxon>
        <taxon>Bacillati</taxon>
        <taxon>Actinomycetota</taxon>
        <taxon>Actinomycetes</taxon>
        <taxon>Kitasatosporales</taxon>
        <taxon>Streptomycetaceae</taxon>
        <taxon>Streptomyces</taxon>
    </lineage>
</organism>
<name>A0AAE6NQG5_STRPT</name>
<gene>
    <name evidence="1" type="ORF">BG653_00211</name>
    <name evidence="2" type="ORF">CP981_34480</name>
</gene>
<protein>
    <submittedName>
        <fullName evidence="1 2">Cyclase</fullName>
    </submittedName>
</protein>
<dbReference type="InterPro" id="IPR019587">
    <property type="entry name" value="Polyketide_cyclase/dehydratase"/>
</dbReference>
<reference evidence="2 4" key="2">
    <citation type="submission" date="2017-09" db="EMBL/GenBank/DDBJ databases">
        <authorList>
            <person name="Lee N."/>
            <person name="Cho B.-K."/>
        </authorList>
    </citation>
    <scope>NUCLEOTIDE SEQUENCE [LARGE SCALE GENOMIC DNA]</scope>
    <source>
        <strain evidence="2 4">ATCC 23948</strain>
    </source>
</reference>
<dbReference type="RefSeq" id="WP_085922263.1">
    <property type="nucleotide sequence ID" value="NZ_BAABSS010000001.1"/>
</dbReference>
<dbReference type="SUPFAM" id="SSF55961">
    <property type="entry name" value="Bet v1-like"/>
    <property type="match status" value="2"/>
</dbReference>
<dbReference type="Proteomes" id="UP000325458">
    <property type="component" value="Chromosome"/>
</dbReference>
<dbReference type="CDD" id="cd08861">
    <property type="entry name" value="OtcD1_ARO-CYC_like"/>
    <property type="match status" value="2"/>
</dbReference>
<keyword evidence="3" id="KW-1185">Reference proteome</keyword>
<dbReference type="EMBL" id="MIGA01000001">
    <property type="protein sequence ID" value="OSY48334.1"/>
    <property type="molecule type" value="Genomic_DNA"/>
</dbReference>
<evidence type="ECO:0000313" key="3">
    <source>
        <dbReference type="Proteomes" id="UP000194225"/>
    </source>
</evidence>
<dbReference type="EMBL" id="CP023691">
    <property type="protein sequence ID" value="QEV56035.1"/>
    <property type="molecule type" value="Genomic_DNA"/>
</dbReference>
<dbReference type="AlphaFoldDB" id="A0AAE6NQG5"/>
<dbReference type="Gene3D" id="3.30.530.20">
    <property type="match status" value="2"/>
</dbReference>
<accession>A0AAE6NQG5</accession>
<sequence>MPVPRTHHAVHDTVIDASTDRVYALVADAVSWPQRFTPTVHVRREETGTQSERLHIWATANGEVKHWTSHRTLDPHRRRVAFRQEVCSPPVAAMGGEWIIEEQSGGGSKLTLHHDYAAVDDLPANVTWITAATDRNSRTELANIKTLAESWREPESDDLLFSFEDHETVHARTETVYDFLRDADQWPTRLPHVSRMELAEPSDGVQQMTMVTRAGSGGSEHTTESVRVCFPAERTIVYKQVTTPPLMALHTGRWTVTDTGKGLRVTSQHTIRLNAAAIPAVLGEGATPAQARRYVREAVGGNSAATLALAKEFAEARHAA</sequence>
<dbReference type="GeneID" id="90928334"/>
<dbReference type="Pfam" id="PF10604">
    <property type="entry name" value="Polyketide_cyc2"/>
    <property type="match status" value="2"/>
</dbReference>
<proteinExistence type="predicted"/>